<proteinExistence type="predicted"/>
<feature type="compositionally biased region" description="Basic and acidic residues" evidence="1">
    <location>
        <begin position="286"/>
        <end position="305"/>
    </location>
</feature>
<evidence type="ECO:0000256" key="1">
    <source>
        <dbReference type="SAM" id="MobiDB-lite"/>
    </source>
</evidence>
<accession>A0A7R8W5D8</accession>
<feature type="region of interest" description="Disordered" evidence="1">
    <location>
        <begin position="117"/>
        <end position="206"/>
    </location>
</feature>
<dbReference type="AlphaFoldDB" id="A0A7R8W5D8"/>
<feature type="compositionally biased region" description="Basic and acidic residues" evidence="1">
    <location>
        <begin position="147"/>
        <end position="156"/>
    </location>
</feature>
<feature type="compositionally biased region" description="Basic and acidic residues" evidence="1">
    <location>
        <begin position="178"/>
        <end position="188"/>
    </location>
</feature>
<gene>
    <name evidence="2" type="ORF">CTOB1V02_LOCUS1388</name>
</gene>
<feature type="region of interest" description="Disordered" evidence="1">
    <location>
        <begin position="253"/>
        <end position="321"/>
    </location>
</feature>
<protein>
    <submittedName>
        <fullName evidence="2">Uncharacterized protein</fullName>
    </submittedName>
</protein>
<feature type="region of interest" description="Disordered" evidence="1">
    <location>
        <begin position="1"/>
        <end position="28"/>
    </location>
</feature>
<dbReference type="EMBL" id="OB660194">
    <property type="protein sequence ID" value="CAD7223403.1"/>
    <property type="molecule type" value="Genomic_DNA"/>
</dbReference>
<reference evidence="2" key="1">
    <citation type="submission" date="2020-11" db="EMBL/GenBank/DDBJ databases">
        <authorList>
            <person name="Tran Van P."/>
        </authorList>
    </citation>
    <scope>NUCLEOTIDE SEQUENCE</scope>
</reference>
<evidence type="ECO:0000313" key="2">
    <source>
        <dbReference type="EMBL" id="CAD7223403.1"/>
    </source>
</evidence>
<feature type="compositionally biased region" description="Low complexity" evidence="1">
    <location>
        <begin position="311"/>
        <end position="321"/>
    </location>
</feature>
<organism evidence="2">
    <name type="scientific">Cyprideis torosa</name>
    <dbReference type="NCBI Taxonomy" id="163714"/>
    <lineage>
        <taxon>Eukaryota</taxon>
        <taxon>Metazoa</taxon>
        <taxon>Ecdysozoa</taxon>
        <taxon>Arthropoda</taxon>
        <taxon>Crustacea</taxon>
        <taxon>Oligostraca</taxon>
        <taxon>Ostracoda</taxon>
        <taxon>Podocopa</taxon>
        <taxon>Podocopida</taxon>
        <taxon>Cytherocopina</taxon>
        <taxon>Cytheroidea</taxon>
        <taxon>Cytherideidae</taxon>
        <taxon>Cyprideis</taxon>
    </lineage>
</organism>
<sequence length="321" mass="36733">MSTEVGRLLREIPEESSNSSNEENDGTVRKAEALAVEKQFKEDMRMLKYMLIQKEKRALEIRASLEFLGPFKAGMYRAGQSIWINRILKFGDRLTISAQSATKILWERLPFAKSAPSETVSVKKSHQRKAGGFLSNQHRSRKRSWAKSREIRHFNCEDDAATTERMYGEDTVEQSPEQEERSVSRSGEEELAPTPDEFDNEEVPLPKYVPLDEIAIRERRESEGYIPPPRIMRTSLSPAEGPFTVGEILKPLEVPQDPKRGRRVTIEEPDYPDSLLQPRVLMEPPDIDKQPEKTIIRHHNNRDQQTEATTSSVLSSSSSRN</sequence>
<name>A0A7R8W5D8_9CRUS</name>